<dbReference type="NCBIfam" id="TIGR01494">
    <property type="entry name" value="ATPase_P-type"/>
    <property type="match status" value="2"/>
</dbReference>
<organism evidence="15 16">
    <name type="scientific">Blattamonas nauphoetae</name>
    <dbReference type="NCBI Taxonomy" id="2049346"/>
    <lineage>
        <taxon>Eukaryota</taxon>
        <taxon>Metamonada</taxon>
        <taxon>Preaxostyla</taxon>
        <taxon>Oxymonadida</taxon>
        <taxon>Blattamonas</taxon>
    </lineage>
</organism>
<feature type="transmembrane region" description="Helical" evidence="13">
    <location>
        <begin position="1057"/>
        <end position="1076"/>
    </location>
</feature>
<sequence length="3958" mass="445896">MLRVIPDQNIRWHAIDVEEVIEVCQTNPEHGLTEKEAKERLSAFGPNSLPAGKKTNYFLLYLKQYHNVLIYMLLFIMLFCLIVQDWPEAAVIGVVLILNSLIGFFQEVQAIKDSESLKNMLCTTALVIRQGTKKSIDAKDVVVGDILVIQSGDKIAADSRIIDSKNCHTQEAALTGETTANPKSPDALGEETVLAERNNMVYSGTYCSQGQALGIVIGTGLRTEIGKISSMVSNVKEPPTPLTQQMNVFGRTVLIVGIVLIVITFCIKFPLSYKTTPVTECIVYACTIGIALVPEGLPAVQSLTLAIGMQRMAKKKAIIRSMPAVETLGAVSVICSDKTGTLTTNQMTCRGFVTKQHRFGVSGNGYDPFDGEVFTMPKDKAIGLRNEDDDPRNQYTLTIGPTDPQFGELQRLVNEQAEKRRKHVEAVMELSGINEFSEKDTNSAQVESEQTQQNPSSDIILDHADGPLVNALLRCGVLCNDSALIKQQESGQYDIQGDTTEGSIFPLCLKAGVNMAKLIGTNKRVDSIPFESDYKWMASANSCPADPAILLDFVEPKPVPKLKKGQQPPQLVQGENDGANNTILFVKGAPERVFNLCHYEAVIVDENGEPFDTADPKNRNKKQFVSQQPIDIQWWKEETERLAAVGLRTLGLAQRTLKRERFQPRVVKAEEPEEKEETKPSKLSKGTTDEEEEESEKDNVHEQAEFEEENTPHNLLLARSKSPSSHMYSSTKLQQLEREHGTPKKKKGAKKDTSTEMAELPEKDRVYPAPKLDFDEVEEGGFTLLGVLGIFDPPRPEAHRAIKKCKRARIRVVMITGDHAKTAAAIGALLGLNPHQVKTSQELAELNDEELSVSVDSTHIYARATPADKIRIVKALQAKGYVVAMTGDGVNDSPALKQAHVGIAMGITGTEVAKEASKMVLMDDNFATIVTAVEEGRKVYTSIKRAIHYTLGTNVSQALCLLIASCIPNTPPPITALQSLWINTITSTLLSSFVPTQKATKGILNQPPRNTKKNILTTNFFIRTMYCGVINATAAVLYFYLTADFNDEEDINRRSSVSMNMITLMQIFYIINHVYLKESSIRLRVFKDMGWLQIMACLILIGLQAVLVYVPPFQYVFKTANMMWYDWFISLIPGAVTFIVMEIDKAIRRCRRRHLSKVKMSAIEDGEDDFFIDYKEEDSENEEKKKGGLLRRRRNGKKEKKAKDQPTIPRESELRNVVSSNPSFAAPASTDSHPAVTSNLFSPPDAVPAPTTTPIGDQSALSSNRGTTSMIPIRAGTADKDVTISSQKKQAKKQDPTVFLDSNQFNAKTEADEQKRKEEEEKDVQAQIQAEEEQKAEKKKEEEARKAEETAKKAEEEEKEEVKEEDKKEESQDQKEEEPKHVDEDEGKEEKKEEEEPRVEGDKHIHDFILSKRNTGNFLPNDALSFISIVLGSSPTVALSLLKKQTTKMETACSTVWVDGDHAYKCETCQGDASSALCIECFEPENHVGHEYKLIEVSGGICDCGRLAAWAEDGMCKRHHRNRMNRYSLGNLDQSVRTALDRFFQGKVGVLLALLDALSDCTCSSDNLLQLITEKEIECQTLFSVPIPTVTAPPQPEFYPTFTNGSAFPFLWFFESVWDRTDAHKRDNPTESLFALFSLLPTEYLIKVQQSLEDLEKAFSQSLLRRKSIVSILLQSLLLLVENGGEVVRRIITEELLLSNQQSRPSHHRSTLPQLTRESMLILTSTLEHHMMQRQPFEHQFSYYHEIIPQDPKLIQSPTSQLRFWCRFIRLFPVTDFTNLFTQLFFDDYFLYNYVFAYYETYNNISCYPPHHRDPLFSQHLEIPNQSDYDSLSSQITSSSLRVVDADPEFVLNVLIQSLVNYLEQFQSEHDTFLVLQMRKYHFNSSLQDYPAQKTLARQATFLSFITNRLHKTLSILLPPPNTQSSPVESTLLLNPTKRDGTEFVTSIDEEERCASSDLPRFWFMVVHIHSALSVQRFRDTLFTAQNGALLHTLINVMTSFSNALCYVRIVPPFPPTSFNDVLVNKLYYSNVVLATVINTAFFTTQPEILRSIFRSLVHRVVNQYKNTSPFYSLSLYAPQSLIPFPACTRQTTLRTFTWDDLGPHLQQTWIESGSSREQYEEDGSGNILLSLIDKNVFGIQKAEDIIRHIQNDASINPFFHQAVVRRLNFEEPLCLLNILDKALGAYASTYAMVLRDEIQMNTDHNSFFNSLMSQEEALLVSQRPLHNRSVLLRIQLGMWKRNDENSVRLTYYVFGNYNMIRNQLAEVFCLQTCVCAAGWKAFLPFFLSQMMLDFFFLPPWFWKKNAQLCSLDSDGHPLPNGQDAPFPLPSRVDRIGDNWDQRDDNQLFYVSRCLDLLCHIIVNRTYHLGDSTALQNEREGILPKPDDWHRESTDRIVSLPLTDDALRSIIALILANKDYPRSEFQRIMPMSVLTHDHFEAIISELTVQKTENQQTVFGLTSKAWDYVDVHALQLLYHHRRQTPQRIEAELTLRELDLYDPRKDGTAEFTQWLLSDATCPDGGRPPPVNNSVSPSHPGMPLPLPSSPFYVRLLDVCTTRTALGMVWTSLHLLTHRQVEFDTLHPIDTEGFSSRAEKFSFETGQVPSNIQSIAYHKHSLEGLHSVIRLLDFTLCCSPQWVIEKGRKLTQPVLEDDSEYPLALPCPPNASFIEALFFETDCSCISKDASKHNTSQSIASLLFTLYSMSADVSLPQVTKVLVSRLLIRLRFLVNTFYSSDPRHNTWLVQIGVTEEEEVEPPSTDDEAEKKRKIKERQEAMTALIKQQQSAFLSSYSFDTASDDEKSESDEHKDAPNPEHILRESTGQTCLLCHSQILKGEPAGLVASIDHEAFLQSLHTSAVQKERMKWVQRSLKEKLSAKQPSSTVKFQKWWDIEEETCDENDLVDPQLLTPTPSPNVVQQSPPASPTPITPSQSPQLNAPNLQMRRVPFETALRLNIQPRTDEFFFGYSPDKRDKPTRHSNISLPIEKKYDTTLSEELLSSIDWRTAPLSQGVAGLLFNPTEGNLVKSRPMKDTLRRVKVEEERPRPSDAEENMLSWLDDEIQVETSDIKQWGDVPSNHRFFSDIPFMPHPIVSAPAFPYSSEAPSDATTLTSVKKNVYVQSCGHAMHTTCYVEMLRQQSNESPQLDHANLEYTCPGCRKRGNTLIPLVGCEMCGDCEEGVWNLVQVGEDEEDSPEVMVLNKKRLNSIFSRSTILTVPTSTPHSTLVIPPSHFSTDVQPTASLLFTVTTELDVFTTQLLRVVGILNASPVQSHRNEKPIEVTLRNSPEQDKAEPVPVSLFTRANPPTGSISAVLLDPFEFHIRPMRPTGMLLNFQLNLEQLSQEAELTQNQYSSFVLGHLTHQVLSKKDKYELARFPENGASVLSKIPSQSLLVAIETLQLLFTGMDQTTPVSLDTKRTHIITVSELICQFVPFDFGTAFPSPIQNALVDTLARIEWGLRPFPFAGVDVFEELAYSAQDDPELAKHPTLSFYLKHHSLPLATKRFQLNKGQNHTLSALFRCVMMNNLITFATDKPKAINFTSQLSYEQLRLKGMGLAMMILSFLASQPEDDEGTVTPFPDILDSITEKENSEQIMIAGQLLSDTVGSDPTQLFVSLLSVASLIQTEEGLSIAPITPSFFALVFELVLSTLPITFYSQCQADSLTTFALSQPHSWFHPTNSLFQADAFTRRAFLLFSSLFSADPPEKLAEFSYTLFIPLCPPSPSSTIPQYLTIHQRQYLQELQKFPVEHIPSLDSLVTLIRSFCASDPEMSSIMPSNLTYMHHRDSEDSPAPAVPVSILQPSFLSLPFNFHKLFILSRHIHCPTCLQHTSVSLRHYFSVCLVCGRSVCACQRCCTRSCLEVRLTTPREPLAQQIPVLRGRLLAEEVEHGVMCGGAVLPFMATIPFQISLSAKFRPSQLPPLYLDEFGESDIGNQRGKPLHLSLLHYSQILEYMCDRRLG</sequence>
<dbReference type="PRINTS" id="PR00119">
    <property type="entry name" value="CATATPASE"/>
</dbReference>
<evidence type="ECO:0000256" key="10">
    <source>
        <dbReference type="ARBA" id="ARBA00023136"/>
    </source>
</evidence>
<feature type="region of interest" description="Disordered" evidence="12">
    <location>
        <begin position="1182"/>
        <end position="1402"/>
    </location>
</feature>
<dbReference type="InterPro" id="IPR004014">
    <property type="entry name" value="ATPase_P-typ_cation-transptr_N"/>
</dbReference>
<feature type="compositionally biased region" description="Basic and acidic residues" evidence="12">
    <location>
        <begin position="1309"/>
        <end position="1319"/>
    </location>
</feature>
<evidence type="ECO:0000256" key="4">
    <source>
        <dbReference type="ARBA" id="ARBA00022741"/>
    </source>
</evidence>
<evidence type="ECO:0000256" key="3">
    <source>
        <dbReference type="ARBA" id="ARBA00022723"/>
    </source>
</evidence>
<evidence type="ECO:0000256" key="12">
    <source>
        <dbReference type="SAM" id="MobiDB-lite"/>
    </source>
</evidence>
<dbReference type="InterPro" id="IPR018303">
    <property type="entry name" value="ATPase_P-typ_P_site"/>
</dbReference>
<keyword evidence="6" id="KW-0862">Zinc</keyword>
<feature type="transmembrane region" description="Helical" evidence="13">
    <location>
        <begin position="68"/>
        <end position="84"/>
    </location>
</feature>
<dbReference type="Gene3D" id="3.40.1110.10">
    <property type="entry name" value="Calcium-transporting ATPase, cytoplasmic domain N"/>
    <property type="match status" value="3"/>
</dbReference>
<feature type="compositionally biased region" description="Polar residues" evidence="12">
    <location>
        <begin position="721"/>
        <end position="734"/>
    </location>
</feature>
<keyword evidence="8" id="KW-1278">Translocase</keyword>
<keyword evidence="2 13" id="KW-0812">Transmembrane</keyword>
<evidence type="ECO:0000259" key="14">
    <source>
        <dbReference type="PROSITE" id="PS51157"/>
    </source>
</evidence>
<dbReference type="Pfam" id="PF00702">
    <property type="entry name" value="Hydrolase"/>
    <property type="match status" value="1"/>
</dbReference>
<evidence type="ECO:0000256" key="8">
    <source>
        <dbReference type="ARBA" id="ARBA00022967"/>
    </source>
</evidence>
<dbReference type="InterPro" id="IPR044046">
    <property type="entry name" value="E3_ligase_UBR-like_C"/>
</dbReference>
<evidence type="ECO:0000256" key="5">
    <source>
        <dbReference type="ARBA" id="ARBA00022771"/>
    </source>
</evidence>
<dbReference type="Gene3D" id="1.20.1110.10">
    <property type="entry name" value="Calcium-transporting ATPase, transmembrane domain"/>
    <property type="match status" value="2"/>
</dbReference>
<dbReference type="PROSITE" id="PS51157">
    <property type="entry name" value="ZF_UBR"/>
    <property type="match status" value="1"/>
</dbReference>
<feature type="compositionally biased region" description="Polar residues" evidence="12">
    <location>
        <begin position="442"/>
        <end position="456"/>
    </location>
</feature>
<feature type="compositionally biased region" description="Basic and acidic residues" evidence="12">
    <location>
        <begin position="663"/>
        <end position="680"/>
    </location>
</feature>
<dbReference type="Pfam" id="PF13246">
    <property type="entry name" value="Cation_ATPase"/>
    <property type="match status" value="2"/>
</dbReference>
<feature type="zinc finger region" description="UBR-type" evidence="11">
    <location>
        <begin position="1451"/>
        <end position="1521"/>
    </location>
</feature>
<evidence type="ECO:0000313" key="16">
    <source>
        <dbReference type="Proteomes" id="UP001281761"/>
    </source>
</evidence>
<feature type="domain" description="UBR-type" evidence="14">
    <location>
        <begin position="1451"/>
        <end position="1521"/>
    </location>
</feature>
<feature type="compositionally biased region" description="Polar residues" evidence="12">
    <location>
        <begin position="2908"/>
        <end position="2917"/>
    </location>
</feature>
<dbReference type="SFLD" id="SFLDG00002">
    <property type="entry name" value="C1.7:_P-type_atpase_like"/>
    <property type="match status" value="1"/>
</dbReference>
<dbReference type="InterPro" id="IPR001757">
    <property type="entry name" value="P_typ_ATPase"/>
</dbReference>
<dbReference type="InterPro" id="IPR008250">
    <property type="entry name" value="ATPase_P-typ_transduc_dom_A_sf"/>
</dbReference>
<feature type="compositionally biased region" description="Polar residues" evidence="12">
    <location>
        <begin position="1217"/>
        <end position="1241"/>
    </location>
</feature>
<keyword evidence="10 13" id="KW-0472">Membrane</keyword>
<evidence type="ECO:0000313" key="15">
    <source>
        <dbReference type="EMBL" id="KAK2947787.1"/>
    </source>
</evidence>
<name>A0ABQ9XAW3_9EUKA</name>
<dbReference type="Pfam" id="PF00690">
    <property type="entry name" value="Cation_ATPase_N"/>
    <property type="match status" value="1"/>
</dbReference>
<evidence type="ECO:0000256" key="9">
    <source>
        <dbReference type="ARBA" id="ARBA00022989"/>
    </source>
</evidence>
<feature type="compositionally biased region" description="Basic and acidic residues" evidence="12">
    <location>
        <begin position="1332"/>
        <end position="1402"/>
    </location>
</feature>
<dbReference type="InterPro" id="IPR044492">
    <property type="entry name" value="P_typ_ATPase_HD_dom"/>
</dbReference>
<dbReference type="Pfam" id="PF02207">
    <property type="entry name" value="zf-UBR"/>
    <property type="match status" value="1"/>
</dbReference>
<dbReference type="Gene3D" id="2.70.150.10">
    <property type="entry name" value="Calcium-transporting ATPase, cytoplasmic transduction domain A"/>
    <property type="match status" value="1"/>
</dbReference>
<dbReference type="SMART" id="SM00396">
    <property type="entry name" value="ZnF_UBR1"/>
    <property type="match status" value="1"/>
</dbReference>
<dbReference type="SUPFAM" id="SSF81653">
    <property type="entry name" value="Calcium ATPase, transduction domain A"/>
    <property type="match status" value="1"/>
</dbReference>
<feature type="compositionally biased region" description="Basic and acidic residues" evidence="12">
    <location>
        <begin position="2805"/>
        <end position="2816"/>
    </location>
</feature>
<dbReference type="InterPro" id="IPR036412">
    <property type="entry name" value="HAD-like_sf"/>
</dbReference>
<dbReference type="InterPro" id="IPR003126">
    <property type="entry name" value="Znf_UBR"/>
</dbReference>
<dbReference type="Proteomes" id="UP001281761">
    <property type="component" value="Unassembled WGS sequence"/>
</dbReference>
<dbReference type="PANTHER" id="PTHR42861">
    <property type="entry name" value="CALCIUM-TRANSPORTING ATPASE"/>
    <property type="match status" value="1"/>
</dbReference>
<feature type="transmembrane region" description="Helical" evidence="13">
    <location>
        <begin position="1122"/>
        <end position="1143"/>
    </location>
</feature>
<evidence type="ECO:0000256" key="1">
    <source>
        <dbReference type="ARBA" id="ARBA00004141"/>
    </source>
</evidence>
<proteinExistence type="predicted"/>
<evidence type="ECO:0000256" key="2">
    <source>
        <dbReference type="ARBA" id="ARBA00022692"/>
    </source>
</evidence>
<evidence type="ECO:0000256" key="6">
    <source>
        <dbReference type="ARBA" id="ARBA00022833"/>
    </source>
</evidence>
<evidence type="ECO:0000256" key="13">
    <source>
        <dbReference type="SAM" id="Phobius"/>
    </source>
</evidence>
<feature type="region of interest" description="Disordered" evidence="12">
    <location>
        <begin position="663"/>
        <end position="758"/>
    </location>
</feature>
<dbReference type="InterPro" id="IPR023214">
    <property type="entry name" value="HAD_sf"/>
</dbReference>
<feature type="transmembrane region" description="Helical" evidence="13">
    <location>
        <begin position="1088"/>
        <end position="1110"/>
    </location>
</feature>
<feature type="region of interest" description="Disordered" evidence="12">
    <location>
        <begin position="2796"/>
        <end position="2816"/>
    </location>
</feature>
<evidence type="ECO:0000256" key="11">
    <source>
        <dbReference type="PROSITE-ProRule" id="PRU00508"/>
    </source>
</evidence>
<feature type="region of interest" description="Disordered" evidence="12">
    <location>
        <begin position="434"/>
        <end position="456"/>
    </location>
</feature>
<feature type="region of interest" description="Disordered" evidence="12">
    <location>
        <begin position="2903"/>
        <end position="2938"/>
    </location>
</feature>
<dbReference type="InterPro" id="IPR006068">
    <property type="entry name" value="ATPase_P-typ_cation-transptr_C"/>
</dbReference>
<dbReference type="SMART" id="SM00831">
    <property type="entry name" value="Cation_ATPase_N"/>
    <property type="match status" value="1"/>
</dbReference>
<dbReference type="SUPFAM" id="SSF56784">
    <property type="entry name" value="HAD-like"/>
    <property type="match status" value="1"/>
</dbReference>
<dbReference type="Pfam" id="PF18995">
    <property type="entry name" value="PRT6_C"/>
    <property type="match status" value="1"/>
</dbReference>
<dbReference type="EMBL" id="JARBJD010000191">
    <property type="protein sequence ID" value="KAK2947787.1"/>
    <property type="molecule type" value="Genomic_DNA"/>
</dbReference>
<dbReference type="CDD" id="cd19673">
    <property type="entry name" value="UBR-box_UBR3"/>
    <property type="match status" value="1"/>
</dbReference>
<accession>A0ABQ9XAW3</accession>
<feature type="transmembrane region" description="Helical" evidence="13">
    <location>
        <begin position="1020"/>
        <end position="1041"/>
    </location>
</feature>
<reference evidence="15 16" key="1">
    <citation type="journal article" date="2022" name="bioRxiv">
        <title>Genomics of Preaxostyla Flagellates Illuminates Evolutionary Transitions and the Path Towards Mitochondrial Loss.</title>
        <authorList>
            <person name="Novak L.V.F."/>
            <person name="Treitli S.C."/>
            <person name="Pyrih J."/>
            <person name="Halakuc P."/>
            <person name="Pipaliya S.V."/>
            <person name="Vacek V."/>
            <person name="Brzon O."/>
            <person name="Soukal P."/>
            <person name="Eme L."/>
            <person name="Dacks J.B."/>
            <person name="Karnkowska A."/>
            <person name="Elias M."/>
            <person name="Hampl V."/>
        </authorList>
    </citation>
    <scope>NUCLEOTIDE SEQUENCE [LARGE SCALE GENOMIC DNA]</scope>
    <source>
        <strain evidence="15">NAU3</strain>
        <tissue evidence="15">Gut</tissue>
    </source>
</reference>
<dbReference type="InterPro" id="IPR023299">
    <property type="entry name" value="ATPase_P-typ_cyto_dom_N"/>
</dbReference>
<keyword evidence="9 13" id="KW-1133">Transmembrane helix</keyword>
<feature type="compositionally biased region" description="Basic residues" evidence="12">
    <location>
        <begin position="1187"/>
        <end position="1200"/>
    </location>
</feature>
<dbReference type="Gene3D" id="3.40.50.1000">
    <property type="entry name" value="HAD superfamily/HAD-like"/>
    <property type="match status" value="2"/>
</dbReference>
<dbReference type="SFLD" id="SFLDF00027">
    <property type="entry name" value="p-type_atpase"/>
    <property type="match status" value="1"/>
</dbReference>
<protein>
    <submittedName>
        <fullName evidence="15">Ion-transporting P-type ATPase</fullName>
    </submittedName>
</protein>
<dbReference type="SUPFAM" id="SSF81665">
    <property type="entry name" value="Calcium ATPase, transmembrane domain M"/>
    <property type="match status" value="1"/>
</dbReference>
<comment type="caution">
    <text evidence="15">The sequence shown here is derived from an EMBL/GenBank/DDBJ whole genome shotgun (WGS) entry which is preliminary data.</text>
</comment>
<feature type="compositionally biased region" description="Polar residues" evidence="12">
    <location>
        <begin position="1255"/>
        <end position="1270"/>
    </location>
</feature>
<dbReference type="SFLD" id="SFLDS00003">
    <property type="entry name" value="Haloacid_Dehalogenase"/>
    <property type="match status" value="1"/>
</dbReference>
<gene>
    <name evidence="15" type="ORF">BLNAU_17306</name>
</gene>
<feature type="transmembrane region" description="Helical" evidence="13">
    <location>
        <begin position="90"/>
        <end position="108"/>
    </location>
</feature>
<comment type="subcellular location">
    <subcellularLocation>
        <location evidence="1">Membrane</location>
        <topology evidence="1">Multi-pass membrane protein</topology>
    </subcellularLocation>
</comment>
<dbReference type="Pfam" id="PF00122">
    <property type="entry name" value="E1-E2_ATPase"/>
    <property type="match status" value="1"/>
</dbReference>
<dbReference type="InterPro" id="IPR059000">
    <property type="entry name" value="ATPase_P-type_domA"/>
</dbReference>
<keyword evidence="16" id="KW-1185">Reference proteome</keyword>
<keyword evidence="5" id="KW-0863">Zinc-finger</keyword>
<dbReference type="InterPro" id="IPR023298">
    <property type="entry name" value="ATPase_P-typ_TM_dom_sf"/>
</dbReference>
<keyword evidence="3" id="KW-0479">Metal-binding</keyword>
<feature type="transmembrane region" description="Helical" evidence="13">
    <location>
        <begin position="248"/>
        <end position="270"/>
    </location>
</feature>
<dbReference type="PROSITE" id="PS00154">
    <property type="entry name" value="ATPASE_E1_E2"/>
    <property type="match status" value="1"/>
</dbReference>
<keyword evidence="4" id="KW-0547">Nucleotide-binding</keyword>
<keyword evidence="7" id="KW-0067">ATP-binding</keyword>
<dbReference type="Pfam" id="PF00689">
    <property type="entry name" value="Cation_ATPase_C"/>
    <property type="match status" value="1"/>
</dbReference>
<evidence type="ECO:0000256" key="7">
    <source>
        <dbReference type="ARBA" id="ARBA00022840"/>
    </source>
</evidence>
<dbReference type="SUPFAM" id="SSF81660">
    <property type="entry name" value="Metal cation-transporting ATPase, ATP-binding domain N"/>
    <property type="match status" value="1"/>
</dbReference>
<dbReference type="Gene3D" id="2.10.110.30">
    <property type="match status" value="1"/>
</dbReference>